<dbReference type="EMBL" id="OCZC01000046">
    <property type="protein sequence ID" value="SOO23019.1"/>
    <property type="molecule type" value="Genomic_DNA"/>
</dbReference>
<accession>A0A7Z7IZ35</accession>
<organism evidence="1 2">
    <name type="scientific">Xanthomonas campestris pv. phaseoli</name>
    <dbReference type="NCBI Taxonomy" id="317013"/>
    <lineage>
        <taxon>Bacteria</taxon>
        <taxon>Pseudomonadati</taxon>
        <taxon>Pseudomonadota</taxon>
        <taxon>Gammaproteobacteria</taxon>
        <taxon>Lysobacterales</taxon>
        <taxon>Lysobacteraceae</taxon>
        <taxon>Xanthomonas</taxon>
    </lineage>
</organism>
<dbReference type="Proteomes" id="UP000234345">
    <property type="component" value="Unassembled WGS sequence"/>
</dbReference>
<reference evidence="1 2" key="1">
    <citation type="submission" date="2017-10" db="EMBL/GenBank/DDBJ databases">
        <authorList>
            <person name="Regsiter A."/>
            <person name="William W."/>
        </authorList>
    </citation>
    <scope>NUCLEOTIDE SEQUENCE [LARGE SCALE GENOMIC DNA]</scope>
    <source>
        <strain evidence="1 2">CFBP6991</strain>
    </source>
</reference>
<evidence type="ECO:0000313" key="2">
    <source>
        <dbReference type="Proteomes" id="UP000234345"/>
    </source>
</evidence>
<name>A0A7Z7IZ35_XANCH</name>
<sequence>MDAAAAERAQDLLRSRARRPAALVAGIRLPTPLNAAPEDVWPACRMRLERDLLAKLFADDSRCVALSGR</sequence>
<evidence type="ECO:0000313" key="1">
    <source>
        <dbReference type="EMBL" id="SOO23019.1"/>
    </source>
</evidence>
<gene>
    <name evidence="1" type="ORF">XFF6991_180127</name>
</gene>
<proteinExistence type="predicted"/>
<dbReference type="AlphaFoldDB" id="A0A7Z7IZ35"/>
<comment type="caution">
    <text evidence="1">The sequence shown here is derived from an EMBL/GenBank/DDBJ whole genome shotgun (WGS) entry which is preliminary data.</text>
</comment>
<protein>
    <submittedName>
        <fullName evidence="1">Uncharacterized protein</fullName>
    </submittedName>
</protein>